<protein>
    <recommendedName>
        <fullName evidence="5">non-specific protein-tyrosine kinase</fullName>
        <ecNumber evidence="5">2.7.10.2</ecNumber>
    </recommendedName>
</protein>
<gene>
    <name evidence="22" type="ORF">H6F44_13385</name>
</gene>
<dbReference type="GO" id="GO:0042802">
    <property type="term" value="F:identical protein binding"/>
    <property type="evidence" value="ECO:0007669"/>
    <property type="project" value="UniProtKB-ARBA"/>
</dbReference>
<keyword evidence="12" id="KW-0067">ATP-binding</keyword>
<keyword evidence="9 18" id="KW-0812">Transmembrane</keyword>
<evidence type="ECO:0000256" key="2">
    <source>
        <dbReference type="ARBA" id="ARBA00006683"/>
    </source>
</evidence>
<keyword evidence="23" id="KW-1185">Reference proteome</keyword>
<evidence type="ECO:0000313" key="23">
    <source>
        <dbReference type="Proteomes" id="UP000631421"/>
    </source>
</evidence>
<keyword evidence="17" id="KW-0175">Coiled coil</keyword>
<dbReference type="RefSeq" id="WP_190351495.1">
    <property type="nucleotide sequence ID" value="NZ_JACJPY010000042.1"/>
</dbReference>
<dbReference type="PANTHER" id="PTHR32309">
    <property type="entry name" value="TYROSINE-PROTEIN KINASE"/>
    <property type="match status" value="1"/>
</dbReference>
<dbReference type="Pfam" id="PF13807">
    <property type="entry name" value="GNVR"/>
    <property type="match status" value="1"/>
</dbReference>
<keyword evidence="15" id="KW-0829">Tyrosine-protein kinase</keyword>
<evidence type="ECO:0000256" key="11">
    <source>
        <dbReference type="ARBA" id="ARBA00022777"/>
    </source>
</evidence>
<evidence type="ECO:0000256" key="16">
    <source>
        <dbReference type="ARBA" id="ARBA00051245"/>
    </source>
</evidence>
<accession>A0A926UTR7</accession>
<comment type="subcellular location">
    <subcellularLocation>
        <location evidence="1">Cell inner membrane</location>
        <topology evidence="1">Multi-pass membrane protein</topology>
    </subcellularLocation>
</comment>
<evidence type="ECO:0000256" key="9">
    <source>
        <dbReference type="ARBA" id="ARBA00022692"/>
    </source>
</evidence>
<dbReference type="Pfam" id="PF13614">
    <property type="entry name" value="AAA_31"/>
    <property type="match status" value="1"/>
</dbReference>
<evidence type="ECO:0000259" key="20">
    <source>
        <dbReference type="Pfam" id="PF13614"/>
    </source>
</evidence>
<dbReference type="CDD" id="cd05387">
    <property type="entry name" value="BY-kinase"/>
    <property type="match status" value="1"/>
</dbReference>
<evidence type="ECO:0000259" key="19">
    <source>
        <dbReference type="Pfam" id="PF02706"/>
    </source>
</evidence>
<dbReference type="Pfam" id="PF02706">
    <property type="entry name" value="Wzz"/>
    <property type="match status" value="1"/>
</dbReference>
<evidence type="ECO:0000256" key="7">
    <source>
        <dbReference type="ARBA" id="ARBA00022519"/>
    </source>
</evidence>
<dbReference type="FunFam" id="3.40.50.300:FF:000527">
    <property type="entry name" value="Tyrosine-protein kinase etk"/>
    <property type="match status" value="1"/>
</dbReference>
<dbReference type="GO" id="GO:0004715">
    <property type="term" value="F:non-membrane spanning protein tyrosine kinase activity"/>
    <property type="evidence" value="ECO:0007669"/>
    <property type="project" value="UniProtKB-EC"/>
</dbReference>
<comment type="similarity">
    <text evidence="2">Belongs to the CpsC/CapA family.</text>
</comment>
<dbReference type="EMBL" id="JACJPY010000042">
    <property type="protein sequence ID" value="MBD2151104.1"/>
    <property type="molecule type" value="Genomic_DNA"/>
</dbReference>
<keyword evidence="14 18" id="KW-0472">Membrane</keyword>
<dbReference type="AlphaFoldDB" id="A0A926UTR7"/>
<evidence type="ECO:0000256" key="5">
    <source>
        <dbReference type="ARBA" id="ARBA00011903"/>
    </source>
</evidence>
<dbReference type="GO" id="GO:0005524">
    <property type="term" value="F:ATP binding"/>
    <property type="evidence" value="ECO:0007669"/>
    <property type="project" value="UniProtKB-KW"/>
</dbReference>
<evidence type="ECO:0000256" key="10">
    <source>
        <dbReference type="ARBA" id="ARBA00022741"/>
    </source>
</evidence>
<organism evidence="22 23">
    <name type="scientific">Pseudanabaena cinerea FACHB-1277</name>
    <dbReference type="NCBI Taxonomy" id="2949581"/>
    <lineage>
        <taxon>Bacteria</taxon>
        <taxon>Bacillati</taxon>
        <taxon>Cyanobacteriota</taxon>
        <taxon>Cyanophyceae</taxon>
        <taxon>Pseudanabaenales</taxon>
        <taxon>Pseudanabaenaceae</taxon>
        <taxon>Pseudanabaena</taxon>
        <taxon>Pseudanabaena cinerea</taxon>
    </lineage>
</organism>
<dbReference type="InterPro" id="IPR027417">
    <property type="entry name" value="P-loop_NTPase"/>
</dbReference>
<dbReference type="GO" id="GO:0005886">
    <property type="term" value="C:plasma membrane"/>
    <property type="evidence" value="ECO:0007669"/>
    <property type="project" value="UniProtKB-SubCell"/>
</dbReference>
<dbReference type="InterPro" id="IPR050445">
    <property type="entry name" value="Bact_polysacc_biosynth/exp"/>
</dbReference>
<feature type="transmembrane region" description="Helical" evidence="18">
    <location>
        <begin position="24"/>
        <end position="44"/>
    </location>
</feature>
<evidence type="ECO:0000259" key="21">
    <source>
        <dbReference type="Pfam" id="PF13807"/>
    </source>
</evidence>
<feature type="coiled-coil region" evidence="17">
    <location>
        <begin position="178"/>
        <end position="256"/>
    </location>
</feature>
<name>A0A926UTR7_9CYAN</name>
<dbReference type="InterPro" id="IPR003856">
    <property type="entry name" value="LPS_length_determ_N"/>
</dbReference>
<evidence type="ECO:0000256" key="3">
    <source>
        <dbReference type="ARBA" id="ARBA00007316"/>
    </source>
</evidence>
<evidence type="ECO:0000256" key="1">
    <source>
        <dbReference type="ARBA" id="ARBA00004429"/>
    </source>
</evidence>
<dbReference type="EC" id="2.7.10.2" evidence="5"/>
<feature type="domain" description="Polysaccharide chain length determinant N-terminal" evidence="19">
    <location>
        <begin position="10"/>
        <end position="109"/>
    </location>
</feature>
<evidence type="ECO:0000256" key="6">
    <source>
        <dbReference type="ARBA" id="ARBA00022475"/>
    </source>
</evidence>
<dbReference type="NCBIfam" id="TIGR01007">
    <property type="entry name" value="eps_fam"/>
    <property type="match status" value="1"/>
</dbReference>
<proteinExistence type="inferred from homology"/>
<dbReference type="PANTHER" id="PTHR32309:SF13">
    <property type="entry name" value="FERRIC ENTEROBACTIN TRANSPORT PROTEIN FEPE"/>
    <property type="match status" value="1"/>
</dbReference>
<dbReference type="SUPFAM" id="SSF52540">
    <property type="entry name" value="P-loop containing nucleoside triphosphate hydrolases"/>
    <property type="match status" value="1"/>
</dbReference>
<comment type="similarity">
    <text evidence="4">Belongs to the etk/wzc family.</text>
</comment>
<evidence type="ECO:0000256" key="12">
    <source>
        <dbReference type="ARBA" id="ARBA00022840"/>
    </source>
</evidence>
<evidence type="ECO:0000256" key="4">
    <source>
        <dbReference type="ARBA" id="ARBA00008883"/>
    </source>
</evidence>
<keyword evidence="6" id="KW-1003">Cell membrane</keyword>
<reference evidence="22" key="2">
    <citation type="submission" date="2020-08" db="EMBL/GenBank/DDBJ databases">
        <authorList>
            <person name="Chen M."/>
            <person name="Teng W."/>
            <person name="Zhao L."/>
            <person name="Hu C."/>
            <person name="Zhou Y."/>
            <person name="Han B."/>
            <person name="Song L."/>
            <person name="Shu W."/>
        </authorList>
    </citation>
    <scope>NUCLEOTIDE SEQUENCE</scope>
    <source>
        <strain evidence="22">FACHB-1277</strain>
    </source>
</reference>
<feature type="domain" description="AAA" evidence="20">
    <location>
        <begin position="528"/>
        <end position="649"/>
    </location>
</feature>
<sequence length="726" mass="80112">MTMPVEQETSIDLSRYWYIAKKRWVSASIVAASIFGLTAMVTFIQKPIYESQGRLVFTKKDASSSLSSITNMADKVGELGGLTNTSNPIDTESEIIRSYPIVNKTINSLDLRNSQGEVLAIESFLKNLSLKTIRGTDVLQISYRSTDPQEAANVVNTMIKHYLDSNVSSNRTEARAAKEFLSSQLPKVEDQVKEAEANLRSFKEKNNLVALDVEAESGLESLSKLYATINEIQGQLAAVEARSQSLQNQMQLNTQEAIDLTSIGQSASVQQSLAEYQNIQRDIAVARTTYSNQHPTVVSLMLKEEALKQELESRVSQTIGRSNSLPQQNRQAGLLTQSLTQDLVKSEVERLALRSQLEELQKIFSNNRSRLDSLPKLEQEQIQLQRQLSVAQGTYEQLLKQFQLVQILESQNVGNARLVEEALLPSRAVSPIVPLNLSLGGILAVVLGLGTALVLESMDKSLKNIEEAQLLLDLPLLGAIPLITADGSKSIGDSSQDLPLLRRSHAVTNSFEIVQANLNFSLPDQKLKVILVTSATAGEGKSFVSANLATVMAERGKRVLLIDADMRRPRQHRIWKVFNSKGLSNVLINQTSLQDSIFQPLPNLDLMTAGTAPPNPIALLDSHSMEELIDKARNNYDFVIIDTSPLMAVADPLVISKLTDGLLLVVRLGQVHSEEVAMAKTLLDQSKIPILGMMLNGISDHNSYGGYYYYGRDYYLDKEAIAESTK</sequence>
<evidence type="ECO:0000256" key="18">
    <source>
        <dbReference type="SAM" id="Phobius"/>
    </source>
</evidence>
<comment type="similarity">
    <text evidence="3">Belongs to the CpsD/CapB family.</text>
</comment>
<evidence type="ECO:0000256" key="14">
    <source>
        <dbReference type="ARBA" id="ARBA00023136"/>
    </source>
</evidence>
<feature type="domain" description="Tyrosine-protein kinase G-rich" evidence="21">
    <location>
        <begin position="376"/>
        <end position="454"/>
    </location>
</feature>
<dbReference type="InterPro" id="IPR005702">
    <property type="entry name" value="Wzc-like_C"/>
</dbReference>
<keyword evidence="11" id="KW-0418">Kinase</keyword>
<keyword evidence="7" id="KW-0997">Cell inner membrane</keyword>
<reference evidence="22" key="1">
    <citation type="journal article" date="2015" name="ISME J.">
        <title>Draft Genome Sequence of Streptomyces incarnatus NRRL8089, which Produces the Nucleoside Antibiotic Sinefungin.</title>
        <authorList>
            <person name="Oshima K."/>
            <person name="Hattori M."/>
            <person name="Shimizu H."/>
            <person name="Fukuda K."/>
            <person name="Nemoto M."/>
            <person name="Inagaki K."/>
            <person name="Tamura T."/>
        </authorList>
    </citation>
    <scope>NUCLEOTIDE SEQUENCE</scope>
    <source>
        <strain evidence="22">FACHB-1277</strain>
    </source>
</reference>
<keyword evidence="13 18" id="KW-1133">Transmembrane helix</keyword>
<dbReference type="Proteomes" id="UP000631421">
    <property type="component" value="Unassembled WGS sequence"/>
</dbReference>
<comment type="catalytic activity">
    <reaction evidence="16">
        <text>L-tyrosyl-[protein] + ATP = O-phospho-L-tyrosyl-[protein] + ADP + H(+)</text>
        <dbReference type="Rhea" id="RHEA:10596"/>
        <dbReference type="Rhea" id="RHEA-COMP:10136"/>
        <dbReference type="Rhea" id="RHEA-COMP:20101"/>
        <dbReference type="ChEBI" id="CHEBI:15378"/>
        <dbReference type="ChEBI" id="CHEBI:30616"/>
        <dbReference type="ChEBI" id="CHEBI:46858"/>
        <dbReference type="ChEBI" id="CHEBI:61978"/>
        <dbReference type="ChEBI" id="CHEBI:456216"/>
        <dbReference type="EC" id="2.7.10.2"/>
    </reaction>
</comment>
<dbReference type="Gene3D" id="3.40.50.300">
    <property type="entry name" value="P-loop containing nucleotide triphosphate hydrolases"/>
    <property type="match status" value="1"/>
</dbReference>
<keyword evidence="10" id="KW-0547">Nucleotide-binding</keyword>
<evidence type="ECO:0000256" key="17">
    <source>
        <dbReference type="SAM" id="Coils"/>
    </source>
</evidence>
<evidence type="ECO:0000256" key="8">
    <source>
        <dbReference type="ARBA" id="ARBA00022679"/>
    </source>
</evidence>
<dbReference type="InterPro" id="IPR032807">
    <property type="entry name" value="GNVR"/>
</dbReference>
<dbReference type="InterPro" id="IPR025669">
    <property type="entry name" value="AAA_dom"/>
</dbReference>
<keyword evidence="8 22" id="KW-0808">Transferase</keyword>
<comment type="caution">
    <text evidence="22">The sequence shown here is derived from an EMBL/GenBank/DDBJ whole genome shotgun (WGS) entry which is preliminary data.</text>
</comment>
<evidence type="ECO:0000256" key="13">
    <source>
        <dbReference type="ARBA" id="ARBA00022989"/>
    </source>
</evidence>
<evidence type="ECO:0000256" key="15">
    <source>
        <dbReference type="ARBA" id="ARBA00023137"/>
    </source>
</evidence>
<evidence type="ECO:0000313" key="22">
    <source>
        <dbReference type="EMBL" id="MBD2151104.1"/>
    </source>
</evidence>